<dbReference type="PANTHER" id="PTHR11351">
    <property type="entry name" value="ACYL-COA DESATURASE"/>
    <property type="match status" value="1"/>
</dbReference>
<dbReference type="AlphaFoldDB" id="A0A226EQ95"/>
<keyword evidence="17" id="KW-1185">Reference proteome</keyword>
<dbReference type="GO" id="GO:0005789">
    <property type="term" value="C:endoplasmic reticulum membrane"/>
    <property type="evidence" value="ECO:0007669"/>
    <property type="project" value="TreeGrafter"/>
</dbReference>
<dbReference type="GO" id="GO:0004768">
    <property type="term" value="F:stearoyl-CoA 9-desaturase activity"/>
    <property type="evidence" value="ECO:0007669"/>
    <property type="project" value="TreeGrafter"/>
</dbReference>
<organism evidence="16 17">
    <name type="scientific">Folsomia candida</name>
    <name type="common">Springtail</name>
    <dbReference type="NCBI Taxonomy" id="158441"/>
    <lineage>
        <taxon>Eukaryota</taxon>
        <taxon>Metazoa</taxon>
        <taxon>Ecdysozoa</taxon>
        <taxon>Arthropoda</taxon>
        <taxon>Hexapoda</taxon>
        <taxon>Collembola</taxon>
        <taxon>Entomobryomorpha</taxon>
        <taxon>Isotomoidea</taxon>
        <taxon>Isotomidae</taxon>
        <taxon>Proisotominae</taxon>
        <taxon>Folsomia</taxon>
    </lineage>
</organism>
<gene>
    <name evidence="16" type="ORF">Fcan01_04900</name>
</gene>
<evidence type="ECO:0000256" key="9">
    <source>
        <dbReference type="ARBA" id="ARBA00023098"/>
    </source>
</evidence>
<evidence type="ECO:0000256" key="7">
    <source>
        <dbReference type="ARBA" id="ARBA00023002"/>
    </source>
</evidence>
<keyword evidence="11 12" id="KW-0275">Fatty acid biosynthesis</keyword>
<evidence type="ECO:0000313" key="16">
    <source>
        <dbReference type="EMBL" id="OXA59793.1"/>
    </source>
</evidence>
<dbReference type="OrthoDB" id="10260134at2759"/>
<dbReference type="EMBL" id="LNIX01000002">
    <property type="protein sequence ID" value="OXA59793.1"/>
    <property type="molecule type" value="Genomic_DNA"/>
</dbReference>
<evidence type="ECO:0000313" key="17">
    <source>
        <dbReference type="Proteomes" id="UP000198287"/>
    </source>
</evidence>
<keyword evidence="9" id="KW-0443">Lipid metabolism</keyword>
<keyword evidence="3 12" id="KW-0444">Lipid biosynthesis</keyword>
<dbReference type="GO" id="GO:0006636">
    <property type="term" value="P:unsaturated fatty acid biosynthetic process"/>
    <property type="evidence" value="ECO:0007669"/>
    <property type="project" value="TreeGrafter"/>
</dbReference>
<comment type="similarity">
    <text evidence="2 12">Belongs to the fatty acid desaturase type 1 family.</text>
</comment>
<name>A0A226EQ95_FOLCA</name>
<accession>A0A226EQ95</accession>
<dbReference type="Pfam" id="PF00487">
    <property type="entry name" value="FA_desaturase"/>
    <property type="match status" value="1"/>
</dbReference>
<evidence type="ECO:0000256" key="6">
    <source>
        <dbReference type="ARBA" id="ARBA00022989"/>
    </source>
</evidence>
<comment type="subcellular location">
    <subcellularLocation>
        <location evidence="1">Membrane</location>
        <topology evidence="1">Multi-pass membrane protein</topology>
    </subcellularLocation>
</comment>
<comment type="cofactor">
    <cofactor evidence="12">
        <name>Fe(2+)</name>
        <dbReference type="ChEBI" id="CHEBI:29033"/>
    </cofactor>
</comment>
<dbReference type="CDD" id="cd03505">
    <property type="entry name" value="Delta9-FADS-like"/>
    <property type="match status" value="1"/>
</dbReference>
<sequence>MCKLGTDKSSKTGDKGGSKMANTQQAAPVGELGLKKWKMQDFVPFGIPMHLWNGIVLLGPAHVLGFYGCYLAFTGQTPNPWWNFLFFIVYGYWGGIGVTAGAHRLWTHKSYKANTPLQIMLMLQQTSVLQYPVIKWCRDHRIHHKYTDTNADPHSAGRGFFFSHIGWVLSPEHPDVLKKEKTIPMQDLEDNPILDFQARYYWWLVLLTLYIIPCAFMMVVFPQPLFHIICINYSRWVLTTHISACVNSVAHFFGSRPYDKSISSVDNKILSIFTVGEAWHNYHHVYPYDYKTSELPFYRFNASTAFIDFFAWLGWATELKTVPAQLIRDRARRTGDGSYPDTHHHSEPIIDEHGEILPTMIEGKEASWGWGDESMAKEAETVTRLLRLSKCS</sequence>
<keyword evidence="7 12" id="KW-0560">Oxidoreductase</keyword>
<keyword evidence="4 12" id="KW-0812">Transmembrane</keyword>
<evidence type="ECO:0000256" key="3">
    <source>
        <dbReference type="ARBA" id="ARBA00022516"/>
    </source>
</evidence>
<comment type="domain">
    <text evidence="12">The histidine box domains are involved in binding the catalytic metal ions.</text>
</comment>
<dbReference type="PRINTS" id="PR00075">
    <property type="entry name" value="FACDDSATRASE"/>
</dbReference>
<evidence type="ECO:0000256" key="12">
    <source>
        <dbReference type="RuleBase" id="RU000581"/>
    </source>
</evidence>
<feature type="domain" description="Fatty acid desaturase" evidence="15">
    <location>
        <begin position="80"/>
        <end position="299"/>
    </location>
</feature>
<dbReference type="PANTHER" id="PTHR11351:SF31">
    <property type="entry name" value="DESATURASE 1, ISOFORM A-RELATED"/>
    <property type="match status" value="1"/>
</dbReference>
<comment type="caution">
    <text evidence="16">The sequence shown here is derived from an EMBL/GenBank/DDBJ whole genome shotgun (WGS) entry which is preliminary data.</text>
</comment>
<keyword evidence="8" id="KW-0408">Iron</keyword>
<keyword evidence="6 14" id="KW-1133">Transmembrane helix</keyword>
<evidence type="ECO:0000256" key="4">
    <source>
        <dbReference type="ARBA" id="ARBA00022692"/>
    </source>
</evidence>
<keyword evidence="10 14" id="KW-0472">Membrane</keyword>
<protein>
    <submittedName>
        <fullName evidence="16">Acyl-CoA Delta(11) desaturase</fullName>
    </submittedName>
</protein>
<dbReference type="InterPro" id="IPR005804">
    <property type="entry name" value="FA_desaturase_dom"/>
</dbReference>
<evidence type="ECO:0000256" key="13">
    <source>
        <dbReference type="SAM" id="MobiDB-lite"/>
    </source>
</evidence>
<feature type="compositionally biased region" description="Basic and acidic residues" evidence="13">
    <location>
        <begin position="1"/>
        <end position="17"/>
    </location>
</feature>
<feature type="region of interest" description="Disordered" evidence="13">
    <location>
        <begin position="1"/>
        <end position="23"/>
    </location>
</feature>
<proteinExistence type="inferred from homology"/>
<evidence type="ECO:0000259" key="15">
    <source>
        <dbReference type="Pfam" id="PF00487"/>
    </source>
</evidence>
<evidence type="ECO:0000256" key="14">
    <source>
        <dbReference type="SAM" id="Phobius"/>
    </source>
</evidence>
<evidence type="ECO:0000256" key="10">
    <source>
        <dbReference type="ARBA" id="ARBA00023136"/>
    </source>
</evidence>
<evidence type="ECO:0000256" key="5">
    <source>
        <dbReference type="ARBA" id="ARBA00022832"/>
    </source>
</evidence>
<evidence type="ECO:0000256" key="11">
    <source>
        <dbReference type="ARBA" id="ARBA00023160"/>
    </source>
</evidence>
<evidence type="ECO:0000256" key="2">
    <source>
        <dbReference type="ARBA" id="ARBA00009295"/>
    </source>
</evidence>
<dbReference type="InterPro" id="IPR015876">
    <property type="entry name" value="Acyl-CoA_DS"/>
</dbReference>
<feature type="transmembrane region" description="Helical" evidence="14">
    <location>
        <begin position="81"/>
        <end position="102"/>
    </location>
</feature>
<feature type="transmembrane region" description="Helical" evidence="14">
    <location>
        <begin position="42"/>
        <end position="61"/>
    </location>
</feature>
<dbReference type="GO" id="GO:0005506">
    <property type="term" value="F:iron ion binding"/>
    <property type="evidence" value="ECO:0007669"/>
    <property type="project" value="TreeGrafter"/>
</dbReference>
<dbReference type="Proteomes" id="UP000198287">
    <property type="component" value="Unassembled WGS sequence"/>
</dbReference>
<feature type="transmembrane region" description="Helical" evidence="14">
    <location>
        <begin position="200"/>
        <end position="221"/>
    </location>
</feature>
<evidence type="ECO:0000256" key="8">
    <source>
        <dbReference type="ARBA" id="ARBA00023004"/>
    </source>
</evidence>
<reference evidence="16 17" key="1">
    <citation type="submission" date="2015-12" db="EMBL/GenBank/DDBJ databases">
        <title>The genome of Folsomia candida.</title>
        <authorList>
            <person name="Faddeeva A."/>
            <person name="Derks M.F."/>
            <person name="Anvar Y."/>
            <person name="Smit S."/>
            <person name="Van Straalen N."/>
            <person name="Roelofs D."/>
        </authorList>
    </citation>
    <scope>NUCLEOTIDE SEQUENCE [LARGE SCALE GENOMIC DNA]</scope>
    <source>
        <strain evidence="16 17">VU population</strain>
        <tissue evidence="16">Whole body</tissue>
    </source>
</reference>
<evidence type="ECO:0000256" key="1">
    <source>
        <dbReference type="ARBA" id="ARBA00004141"/>
    </source>
</evidence>
<keyword evidence="5" id="KW-0276">Fatty acid metabolism</keyword>
<dbReference type="OMA" id="IGYHRLY"/>